<organism evidence="2 3">
    <name type="scientific">Acanthosepion pharaonis</name>
    <name type="common">Pharaoh cuttlefish</name>
    <name type="synonym">Sepia pharaonis</name>
    <dbReference type="NCBI Taxonomy" id="158019"/>
    <lineage>
        <taxon>Eukaryota</taxon>
        <taxon>Metazoa</taxon>
        <taxon>Spiralia</taxon>
        <taxon>Lophotrochozoa</taxon>
        <taxon>Mollusca</taxon>
        <taxon>Cephalopoda</taxon>
        <taxon>Coleoidea</taxon>
        <taxon>Decapodiformes</taxon>
        <taxon>Sepiida</taxon>
        <taxon>Sepiina</taxon>
        <taxon>Sepiidae</taxon>
        <taxon>Acanthosepion</taxon>
    </lineage>
</organism>
<reference evidence="2" key="1">
    <citation type="submission" date="2021-01" db="EMBL/GenBank/DDBJ databases">
        <authorList>
            <person name="Li R."/>
            <person name="Bekaert M."/>
        </authorList>
    </citation>
    <scope>NUCLEOTIDE SEQUENCE</scope>
    <source>
        <strain evidence="2">Farmed</strain>
    </source>
</reference>
<protein>
    <submittedName>
        <fullName evidence="2">Uncharacterized protein</fullName>
    </submittedName>
</protein>
<evidence type="ECO:0000313" key="3">
    <source>
        <dbReference type="Proteomes" id="UP000597762"/>
    </source>
</evidence>
<dbReference type="EMBL" id="CAHIKZ030000463">
    <property type="protein sequence ID" value="CAE1175705.1"/>
    <property type="molecule type" value="Genomic_DNA"/>
</dbReference>
<feature type="transmembrane region" description="Helical" evidence="1">
    <location>
        <begin position="276"/>
        <end position="297"/>
    </location>
</feature>
<sequence length="312" mass="37679">MHFLSTPFVFLFLSLLSLTHLSIYLSIYLLSFPNFCYSYLPYHCAPKHLFSLLFLFFSLVIIFRQILFLFHYPLNFDPPPMFHFITSFIYRHSYITSTCLLLFSASPFIFQSFYITPLSLFTILSIYPSLSGFLSRSKDSTSCAHIILLKRSQISLIPPIHFFLHSFFPFFFFRFFIKYFIFLLILPSVVPSFFLSFVCFFLFSFFLNVIHTFLFLFTRTLLFLSFLFFSFLLFFFFVFFILFFLSSYEYYIVLIFINSFFLFCQFMSFFSFFKHFLFLSSVVLTFFIHYFIFFLFFSSDILTFLCLFNSIF</sequence>
<name>A0A812BAF7_ACAPH</name>
<comment type="caution">
    <text evidence="2">The sequence shown here is derived from an EMBL/GenBank/DDBJ whole genome shotgun (WGS) entry which is preliminary data.</text>
</comment>
<feature type="transmembrane region" description="Helical" evidence="1">
    <location>
        <begin position="250"/>
        <end position="269"/>
    </location>
</feature>
<feature type="transmembrane region" description="Helical" evidence="1">
    <location>
        <begin position="154"/>
        <end position="173"/>
    </location>
</feature>
<feature type="transmembrane region" description="Helical" evidence="1">
    <location>
        <begin position="49"/>
        <end position="70"/>
    </location>
</feature>
<feature type="transmembrane region" description="Helical" evidence="1">
    <location>
        <begin position="109"/>
        <end position="134"/>
    </location>
</feature>
<feature type="transmembrane region" description="Helical" evidence="1">
    <location>
        <begin position="221"/>
        <end position="244"/>
    </location>
</feature>
<keyword evidence="3" id="KW-1185">Reference proteome</keyword>
<feature type="transmembrane region" description="Helical" evidence="1">
    <location>
        <begin position="179"/>
        <end position="209"/>
    </location>
</feature>
<evidence type="ECO:0000256" key="1">
    <source>
        <dbReference type="SAM" id="Phobius"/>
    </source>
</evidence>
<proteinExistence type="predicted"/>
<gene>
    <name evidence="2" type="ORF">SPHA_13780</name>
</gene>
<accession>A0A812BAF7</accession>
<dbReference type="Proteomes" id="UP000597762">
    <property type="component" value="Unassembled WGS sequence"/>
</dbReference>
<keyword evidence="1" id="KW-0472">Membrane</keyword>
<evidence type="ECO:0000313" key="2">
    <source>
        <dbReference type="EMBL" id="CAE1175705.1"/>
    </source>
</evidence>
<feature type="transmembrane region" description="Helical" evidence="1">
    <location>
        <begin position="82"/>
        <end position="103"/>
    </location>
</feature>
<feature type="transmembrane region" description="Helical" evidence="1">
    <location>
        <begin position="7"/>
        <end position="29"/>
    </location>
</feature>
<keyword evidence="1" id="KW-0812">Transmembrane</keyword>
<dbReference type="AlphaFoldDB" id="A0A812BAF7"/>
<keyword evidence="1" id="KW-1133">Transmembrane helix</keyword>